<dbReference type="PATRIC" id="fig|1028307.3.peg.752"/>
<dbReference type="InterPro" id="IPR014710">
    <property type="entry name" value="RmlC-like_jellyroll"/>
</dbReference>
<evidence type="ECO:0000313" key="2">
    <source>
        <dbReference type="EMBL" id="AEG95684.1"/>
    </source>
</evidence>
<dbReference type="RefSeq" id="WP_015703536.1">
    <property type="nucleotide sequence ID" value="NC_015663.1"/>
</dbReference>
<organism evidence="2 3">
    <name type="scientific">Klebsiella aerogenes (strain ATCC 13048 / DSM 30053 / CCUG 1429 / JCM 1235 / KCTC 2190 / NBRC 13534 / NCIMB 10102 / NCTC 10006 / CDC 819-56)</name>
    <name type="common">Enterobacter aerogenes</name>
    <dbReference type="NCBI Taxonomy" id="1028307"/>
    <lineage>
        <taxon>Bacteria</taxon>
        <taxon>Pseudomonadati</taxon>
        <taxon>Pseudomonadota</taxon>
        <taxon>Gammaproteobacteria</taxon>
        <taxon>Enterobacterales</taxon>
        <taxon>Enterobacteriaceae</taxon>
        <taxon>Klebsiella/Raoultella group</taxon>
        <taxon>Klebsiella</taxon>
    </lineage>
</organism>
<dbReference type="eggNOG" id="COG1959">
    <property type="taxonomic scope" value="Bacteria"/>
</dbReference>
<dbReference type="HOGENOM" id="CLU_1203296_0_0_6"/>
<dbReference type="EMBL" id="CP002824">
    <property type="protein sequence ID" value="AEG95684.1"/>
    <property type="molecule type" value="Genomic_DNA"/>
</dbReference>
<evidence type="ECO:0000313" key="3">
    <source>
        <dbReference type="Proteomes" id="UP000008881"/>
    </source>
</evidence>
<dbReference type="Proteomes" id="UP000008881">
    <property type="component" value="Chromosome"/>
</dbReference>
<dbReference type="AlphaFoldDB" id="A0A0H3FJW4"/>
<name>A0A0H3FJW4_KLEAK</name>
<proteinExistence type="predicted"/>
<gene>
    <name evidence="2" type="ordered locus">EAE_03775</name>
</gene>
<evidence type="ECO:0000259" key="1">
    <source>
        <dbReference type="Pfam" id="PF15977"/>
    </source>
</evidence>
<dbReference type="KEGG" id="eae:EAE_03775"/>
<dbReference type="Pfam" id="PF15977">
    <property type="entry name" value="HTH_46"/>
    <property type="match status" value="1"/>
</dbReference>
<feature type="domain" description="IprA winged helix-turn-helix" evidence="1">
    <location>
        <begin position="183"/>
        <end position="227"/>
    </location>
</feature>
<dbReference type="Gene3D" id="2.60.120.10">
    <property type="entry name" value="Jelly Rolls"/>
    <property type="match status" value="1"/>
</dbReference>
<dbReference type="InterPro" id="IPR041687">
    <property type="entry name" value="HTH_46"/>
</dbReference>
<reference evidence="2 3" key="1">
    <citation type="journal article" date="2012" name="J. Bacteriol.">
        <title>Complete genome sequence of Enterobacter aerogenes KCTC 2190.</title>
        <authorList>
            <person name="Shin S.H."/>
            <person name="Kim S."/>
            <person name="Kim J.Y."/>
            <person name="Lee S."/>
            <person name="Um Y."/>
            <person name="Oh M.K."/>
            <person name="Kim Y.R."/>
            <person name="Lee J."/>
            <person name="Yang K.S."/>
        </authorList>
    </citation>
    <scope>NUCLEOTIDE SEQUENCE [LARGE SCALE GENOMIC DNA]</scope>
    <source>
        <strain evidence="2 3">KCTC 2190</strain>
    </source>
</reference>
<accession>A0A0H3FJW4</accession>
<dbReference type="GeneID" id="93313880"/>
<keyword evidence="3" id="KW-1185">Reference proteome</keyword>
<sequence length="230" mass="26159">MKTTYSDVIDQYNHVVASDLELIQPLISANQPRIIKDNGVFKIEPGEVVIVVEGIIAIEVEYNAGFGSASKRGARSKTLDMLQIGKGIRGMIFGIIESYGPALSLKYTAKKNVKIVTCGKEAFEHYFIQRDRFAYLMEIMAFQLSLIIDAHHEKNLPSRYDTIKSMIYRYKKQQDAGVLHDRSLASFILKRTKMSRSYLFKILAELKEGGYIKMENGELIDIAHELPEKF</sequence>
<dbReference type="OrthoDB" id="6625231at2"/>
<protein>
    <recommendedName>
        <fullName evidence="1">IprA winged helix-turn-helix domain-containing protein</fullName>
    </recommendedName>
</protein>